<dbReference type="InterPro" id="IPR000727">
    <property type="entry name" value="T_SNARE_dom"/>
</dbReference>
<accession>A0ABD6E9F1</accession>
<keyword evidence="5" id="KW-0532">Neurotransmitter transport</keyword>
<dbReference type="Gene3D" id="1.20.58.70">
    <property type="match status" value="1"/>
</dbReference>
<dbReference type="InterPro" id="IPR010989">
    <property type="entry name" value="SNARE"/>
</dbReference>
<evidence type="ECO:0000256" key="2">
    <source>
        <dbReference type="ARBA" id="ARBA00009063"/>
    </source>
</evidence>
<dbReference type="SUPFAM" id="SSF47661">
    <property type="entry name" value="t-snare proteins"/>
    <property type="match status" value="1"/>
</dbReference>
<comment type="subcellular location">
    <subcellularLocation>
        <location evidence="1">Golgi apparatus membrane</location>
        <topology evidence="1">Single-pass type IV membrane protein</topology>
    </subcellularLocation>
</comment>
<evidence type="ECO:0000313" key="14">
    <source>
        <dbReference type="Proteomes" id="UP001608902"/>
    </source>
</evidence>
<dbReference type="GO" id="GO:0000139">
    <property type="term" value="C:Golgi membrane"/>
    <property type="evidence" value="ECO:0007669"/>
    <property type="project" value="UniProtKB-SubCell"/>
</dbReference>
<evidence type="ECO:0000256" key="10">
    <source>
        <dbReference type="ARBA" id="ARBA00023136"/>
    </source>
</evidence>
<comment type="caution">
    <text evidence="13">The sequence shown here is derived from an EMBL/GenBank/DDBJ whole genome shotgun (WGS) entry which is preliminary data.</text>
</comment>
<dbReference type="PANTHER" id="PTHR19957">
    <property type="entry name" value="SYNTAXIN"/>
    <property type="match status" value="1"/>
</dbReference>
<organism evidence="13 14">
    <name type="scientific">Gnathostoma spinigerum</name>
    <dbReference type="NCBI Taxonomy" id="75299"/>
    <lineage>
        <taxon>Eukaryota</taxon>
        <taxon>Metazoa</taxon>
        <taxon>Ecdysozoa</taxon>
        <taxon>Nematoda</taxon>
        <taxon>Chromadorea</taxon>
        <taxon>Rhabditida</taxon>
        <taxon>Spirurina</taxon>
        <taxon>Gnathostomatomorpha</taxon>
        <taxon>Gnathostomatoidea</taxon>
        <taxon>Gnathostomatidae</taxon>
        <taxon>Gnathostoma</taxon>
    </lineage>
</organism>
<dbReference type="GO" id="GO:0015031">
    <property type="term" value="P:protein transport"/>
    <property type="evidence" value="ECO:0007669"/>
    <property type="project" value="UniProtKB-KW"/>
</dbReference>
<feature type="transmembrane region" description="Helical" evidence="11">
    <location>
        <begin position="301"/>
        <end position="319"/>
    </location>
</feature>
<evidence type="ECO:0000256" key="9">
    <source>
        <dbReference type="ARBA" id="ARBA00023054"/>
    </source>
</evidence>
<keyword evidence="3" id="KW-0813">Transport</keyword>
<evidence type="ECO:0000256" key="3">
    <source>
        <dbReference type="ARBA" id="ARBA00022448"/>
    </source>
</evidence>
<comment type="similarity">
    <text evidence="2">Belongs to the syntaxin family.</text>
</comment>
<evidence type="ECO:0000256" key="1">
    <source>
        <dbReference type="ARBA" id="ARBA00004409"/>
    </source>
</evidence>
<keyword evidence="7 11" id="KW-1133">Transmembrane helix</keyword>
<sequence length="321" mass="36362">MGSLNNQPPTGVMRNLTEVFLLLRNNNMQNSFMFVNNSLSASEEKMSLVALDKHSGDASASSTSLVPPDWINYLDETQYEFTKIRSRLKQVQELQQNLISKPKFVEDVNEQHEMETNTDEVTQMIAHAQRLIAFIERADVIPNSTVAVLKDNIVTSLRLTLSNITNDFRTSQAKYLKQIEARKEIVDSYLLTPSSGWVNTEALNDVGFDNKNESLSLAQIQLLLQNADIVKEREKDVMSVSRSIIELNTLFKDLAALVIDQGTLLDRIDYNVENSCLEMKSALKNIEKAEQHQRSDKKMHCIVILSIAIIMMLIIIIVTKT</sequence>
<dbReference type="SMART" id="SM00397">
    <property type="entry name" value="t_SNARE"/>
    <property type="match status" value="1"/>
</dbReference>
<evidence type="ECO:0000256" key="4">
    <source>
        <dbReference type="ARBA" id="ARBA00022692"/>
    </source>
</evidence>
<dbReference type="PANTHER" id="PTHR19957:SF83">
    <property type="entry name" value="SYNTAXIN-16"/>
    <property type="match status" value="1"/>
</dbReference>
<keyword evidence="9" id="KW-0175">Coiled coil</keyword>
<evidence type="ECO:0000256" key="6">
    <source>
        <dbReference type="ARBA" id="ARBA00022927"/>
    </source>
</evidence>
<keyword evidence="10 11" id="KW-0472">Membrane</keyword>
<keyword evidence="4 11" id="KW-0812">Transmembrane</keyword>
<protein>
    <recommendedName>
        <fullName evidence="12">t-SNARE coiled-coil homology domain-containing protein</fullName>
    </recommendedName>
</protein>
<name>A0ABD6E9F1_9BILA</name>
<dbReference type="CDD" id="cd15845">
    <property type="entry name" value="SNARE_syntaxin16"/>
    <property type="match status" value="1"/>
</dbReference>
<keyword evidence="8" id="KW-0333">Golgi apparatus</keyword>
<evidence type="ECO:0000313" key="13">
    <source>
        <dbReference type="EMBL" id="MFH4976251.1"/>
    </source>
</evidence>
<evidence type="ECO:0000259" key="12">
    <source>
        <dbReference type="PROSITE" id="PS50192"/>
    </source>
</evidence>
<evidence type="ECO:0000256" key="5">
    <source>
        <dbReference type="ARBA" id="ARBA00022775"/>
    </source>
</evidence>
<dbReference type="GO" id="GO:0006836">
    <property type="term" value="P:neurotransmitter transport"/>
    <property type="evidence" value="ECO:0007669"/>
    <property type="project" value="UniProtKB-KW"/>
</dbReference>
<dbReference type="Proteomes" id="UP001608902">
    <property type="component" value="Unassembled WGS sequence"/>
</dbReference>
<proteinExistence type="inferred from homology"/>
<dbReference type="Pfam" id="PF05739">
    <property type="entry name" value="SNARE"/>
    <property type="match status" value="1"/>
</dbReference>
<dbReference type="PROSITE" id="PS00914">
    <property type="entry name" value="SYNTAXIN"/>
    <property type="match status" value="1"/>
</dbReference>
<keyword evidence="6" id="KW-0653">Protein transport</keyword>
<evidence type="ECO:0000256" key="7">
    <source>
        <dbReference type="ARBA" id="ARBA00022989"/>
    </source>
</evidence>
<evidence type="ECO:0000256" key="8">
    <source>
        <dbReference type="ARBA" id="ARBA00023034"/>
    </source>
</evidence>
<gene>
    <name evidence="13" type="ORF">AB6A40_002960</name>
</gene>
<reference evidence="13 14" key="1">
    <citation type="submission" date="2024-08" db="EMBL/GenBank/DDBJ databases">
        <title>Gnathostoma spinigerum genome.</title>
        <authorList>
            <person name="Gonzalez-Bertolin B."/>
            <person name="Monzon S."/>
            <person name="Zaballos A."/>
            <person name="Jimenez P."/>
            <person name="Dekumyoy P."/>
            <person name="Varona S."/>
            <person name="Cuesta I."/>
            <person name="Sumanam S."/>
            <person name="Adisakwattana P."/>
            <person name="Gasser R.B."/>
            <person name="Hernandez-Gonzalez A."/>
            <person name="Young N.D."/>
            <person name="Perteguer M.J."/>
        </authorList>
    </citation>
    <scope>NUCLEOTIDE SEQUENCE [LARGE SCALE GENOMIC DNA]</scope>
    <source>
        <strain evidence="13">AL3</strain>
        <tissue evidence="13">Liver</tissue>
    </source>
</reference>
<keyword evidence="14" id="KW-1185">Reference proteome</keyword>
<dbReference type="AlphaFoldDB" id="A0ABD6E9F1"/>
<evidence type="ECO:0000256" key="11">
    <source>
        <dbReference type="SAM" id="Phobius"/>
    </source>
</evidence>
<feature type="domain" description="T-SNARE coiled-coil homology" evidence="12">
    <location>
        <begin position="227"/>
        <end position="289"/>
    </location>
</feature>
<dbReference type="EMBL" id="JBGFUD010001413">
    <property type="protein sequence ID" value="MFH4976251.1"/>
    <property type="molecule type" value="Genomic_DNA"/>
</dbReference>
<dbReference type="InterPro" id="IPR045242">
    <property type="entry name" value="Syntaxin"/>
</dbReference>
<dbReference type="PROSITE" id="PS50192">
    <property type="entry name" value="T_SNARE"/>
    <property type="match status" value="1"/>
</dbReference>
<dbReference type="InterPro" id="IPR006012">
    <property type="entry name" value="Syntaxin/epimorphin_CS"/>
</dbReference>